<dbReference type="InterPro" id="IPR013128">
    <property type="entry name" value="Peptidase_C1A"/>
</dbReference>
<dbReference type="InterPro" id="IPR039417">
    <property type="entry name" value="Peptidase_C1A_papain-like"/>
</dbReference>
<evidence type="ECO:0000259" key="2">
    <source>
        <dbReference type="SMART" id="SM00645"/>
    </source>
</evidence>
<dbReference type="AlphaFoldDB" id="A0A6P4IUK7"/>
<keyword evidence="3" id="KW-1185">Reference proteome</keyword>
<dbReference type="Gene3D" id="3.90.70.10">
    <property type="entry name" value="Cysteine proteinases"/>
    <property type="match status" value="1"/>
</dbReference>
<organism evidence="3 4">
    <name type="scientific">Drosophila kikkawai</name>
    <name type="common">Fruit fly</name>
    <dbReference type="NCBI Taxonomy" id="30033"/>
    <lineage>
        <taxon>Eukaryota</taxon>
        <taxon>Metazoa</taxon>
        <taxon>Ecdysozoa</taxon>
        <taxon>Arthropoda</taxon>
        <taxon>Hexapoda</taxon>
        <taxon>Insecta</taxon>
        <taxon>Pterygota</taxon>
        <taxon>Neoptera</taxon>
        <taxon>Endopterygota</taxon>
        <taxon>Diptera</taxon>
        <taxon>Brachycera</taxon>
        <taxon>Muscomorpha</taxon>
        <taxon>Ephydroidea</taxon>
        <taxon>Drosophilidae</taxon>
        <taxon>Drosophila</taxon>
        <taxon>Sophophora</taxon>
    </lineage>
</organism>
<dbReference type="GeneID" id="108081963"/>
<feature type="domain" description="Peptidase C1A papain C-terminal" evidence="2">
    <location>
        <begin position="85"/>
        <end position="306"/>
    </location>
</feature>
<protein>
    <submittedName>
        <fullName evidence="4">Procathepsin L-like</fullName>
    </submittedName>
</protein>
<evidence type="ECO:0000256" key="1">
    <source>
        <dbReference type="ARBA" id="ARBA00008455"/>
    </source>
</evidence>
<evidence type="ECO:0000313" key="3">
    <source>
        <dbReference type="Proteomes" id="UP001652661"/>
    </source>
</evidence>
<reference evidence="4" key="2">
    <citation type="submission" date="2025-08" db="UniProtKB">
        <authorList>
            <consortium name="RefSeq"/>
        </authorList>
    </citation>
    <scope>IDENTIFICATION</scope>
    <source>
        <strain evidence="4">14028-0561.14</strain>
        <tissue evidence="4">Whole fly</tissue>
    </source>
</reference>
<dbReference type="GO" id="GO:0006508">
    <property type="term" value="P:proteolysis"/>
    <property type="evidence" value="ECO:0007669"/>
    <property type="project" value="InterPro"/>
</dbReference>
<name>A0A6P4IUK7_DROKI</name>
<comment type="similarity">
    <text evidence="1">Belongs to the peptidase C1 family.</text>
</comment>
<proteinExistence type="inferred from homology"/>
<dbReference type="InterPro" id="IPR000668">
    <property type="entry name" value="Peptidase_C1A_C"/>
</dbReference>
<dbReference type="InterPro" id="IPR038765">
    <property type="entry name" value="Papain-like_cys_pep_sf"/>
</dbReference>
<dbReference type="SMART" id="SM00645">
    <property type="entry name" value="Pept_C1"/>
    <property type="match status" value="1"/>
</dbReference>
<dbReference type="Proteomes" id="UP001652661">
    <property type="component" value="Chromosome 2L"/>
</dbReference>
<dbReference type="PANTHER" id="PTHR12411">
    <property type="entry name" value="CYSTEINE PROTEASE FAMILY C1-RELATED"/>
    <property type="match status" value="1"/>
</dbReference>
<reference evidence="3" key="1">
    <citation type="submission" date="2025-05" db="UniProtKB">
        <authorList>
            <consortium name="RefSeq"/>
        </authorList>
    </citation>
    <scope>NUCLEOTIDE SEQUENCE [LARGE SCALE GENOMIC DNA]</scope>
    <source>
        <strain evidence="3">14028-0561.14</strain>
    </source>
</reference>
<dbReference type="Pfam" id="PF00112">
    <property type="entry name" value="Peptidase_C1"/>
    <property type="match status" value="1"/>
</dbReference>
<evidence type="ECO:0000313" key="4">
    <source>
        <dbReference type="RefSeq" id="XP_017032687.2"/>
    </source>
</evidence>
<sequence length="306" mass="33706">MFRTLSLSLFRPKGKAEEIDKTEKKGTTTLNCNPSLGVEKYVGQCVSGSTCMPGCFWGRKRLIFLLLLVDLLGSAAKLFKSYNQILVGIDWRKYGYVAPVQNQNNGCQSSWAMSAVGALEAHLAIKSRRLVELSAQQLIDCSPVTLLSFHGKCGAGWPAVAFNYTSHHGIASKKSYPYRGRKSSCSYDLSTSVGRNKGYVTLKGANEKKLAEIVYNIGPVVVSIDGSHKSFMQYTGGIYKEPLCISDIEYLEASVLVVGFGRDPWLGDYWIIKNSFGRSWGENGYMRLARNAGNMCGVATVIQYPK</sequence>
<accession>A0A6P4IUK7</accession>
<dbReference type="SUPFAM" id="SSF54001">
    <property type="entry name" value="Cysteine proteinases"/>
    <property type="match status" value="1"/>
</dbReference>
<gene>
    <name evidence="4" type="primary">LOC108081963</name>
</gene>
<dbReference type="RefSeq" id="XP_017032687.2">
    <property type="nucleotide sequence ID" value="XM_017177198.2"/>
</dbReference>
<dbReference type="OrthoDB" id="7852805at2759"/>
<dbReference type="CDD" id="cd02248">
    <property type="entry name" value="Peptidase_C1A"/>
    <property type="match status" value="1"/>
</dbReference>
<dbReference type="GO" id="GO:0008234">
    <property type="term" value="F:cysteine-type peptidase activity"/>
    <property type="evidence" value="ECO:0007669"/>
    <property type="project" value="InterPro"/>
</dbReference>